<evidence type="ECO:0000313" key="2">
    <source>
        <dbReference type="Proteomes" id="UP000625711"/>
    </source>
</evidence>
<comment type="caution">
    <text evidence="1">The sequence shown here is derived from an EMBL/GenBank/DDBJ whole genome shotgun (WGS) entry which is preliminary data.</text>
</comment>
<reference evidence="1" key="1">
    <citation type="submission" date="2020-08" db="EMBL/GenBank/DDBJ databases">
        <title>Genome sequencing and assembly of the red palm weevil Rhynchophorus ferrugineus.</title>
        <authorList>
            <person name="Dias G.B."/>
            <person name="Bergman C.M."/>
            <person name="Manee M."/>
        </authorList>
    </citation>
    <scope>NUCLEOTIDE SEQUENCE</scope>
    <source>
        <strain evidence="1">AA-2017</strain>
        <tissue evidence="1">Whole larva</tissue>
    </source>
</reference>
<dbReference type="Proteomes" id="UP000625711">
    <property type="component" value="Unassembled WGS sequence"/>
</dbReference>
<protein>
    <submittedName>
        <fullName evidence="1">Uncharacterized protein</fullName>
    </submittedName>
</protein>
<proteinExistence type="predicted"/>
<gene>
    <name evidence="1" type="ORF">GWI33_002884</name>
</gene>
<dbReference type="EMBL" id="JAACXV010000179">
    <property type="protein sequence ID" value="KAF7282310.1"/>
    <property type="molecule type" value="Genomic_DNA"/>
</dbReference>
<evidence type="ECO:0000313" key="1">
    <source>
        <dbReference type="EMBL" id="KAF7282310.1"/>
    </source>
</evidence>
<name>A0A834IQP6_RHYFE</name>
<accession>A0A834IQP6</accession>
<organism evidence="1 2">
    <name type="scientific">Rhynchophorus ferrugineus</name>
    <name type="common">Red palm weevil</name>
    <name type="synonym">Curculio ferrugineus</name>
    <dbReference type="NCBI Taxonomy" id="354439"/>
    <lineage>
        <taxon>Eukaryota</taxon>
        <taxon>Metazoa</taxon>
        <taxon>Ecdysozoa</taxon>
        <taxon>Arthropoda</taxon>
        <taxon>Hexapoda</taxon>
        <taxon>Insecta</taxon>
        <taxon>Pterygota</taxon>
        <taxon>Neoptera</taxon>
        <taxon>Endopterygota</taxon>
        <taxon>Coleoptera</taxon>
        <taxon>Polyphaga</taxon>
        <taxon>Cucujiformia</taxon>
        <taxon>Curculionidae</taxon>
        <taxon>Dryophthorinae</taxon>
        <taxon>Rhynchophorus</taxon>
    </lineage>
</organism>
<dbReference type="AlphaFoldDB" id="A0A834IQP6"/>
<keyword evidence="2" id="KW-1185">Reference proteome</keyword>
<sequence>MFWLFLVIGSISGTRIGKEVRERRKKSFWARKSAEIVQETSVGDVPSVATPVAPDSTRLASCLGPNDATATAAAAAACRNAPR</sequence>